<dbReference type="SMART" id="SM00494">
    <property type="entry name" value="ChtBD2"/>
    <property type="match status" value="2"/>
</dbReference>
<evidence type="ECO:0000259" key="7">
    <source>
        <dbReference type="PROSITE" id="PS50940"/>
    </source>
</evidence>
<evidence type="ECO:0000256" key="2">
    <source>
        <dbReference type="ARBA" id="ARBA00022729"/>
    </source>
</evidence>
<dbReference type="AlphaFoldDB" id="A0AAD5Q0V0"/>
<feature type="chain" id="PRO_5042085916" description="Chitin-binding type-2 domain-containing protein" evidence="6">
    <location>
        <begin position="31"/>
        <end position="346"/>
    </location>
</feature>
<dbReference type="PANTHER" id="PTHR23301:SF0">
    <property type="entry name" value="CHITIN-BINDING TYPE-2 DOMAIN-CONTAINING PROTEIN-RELATED"/>
    <property type="match status" value="1"/>
</dbReference>
<keyword evidence="3" id="KW-0677">Repeat</keyword>
<dbReference type="GO" id="GO:0005576">
    <property type="term" value="C:extracellular region"/>
    <property type="evidence" value="ECO:0007669"/>
    <property type="project" value="InterPro"/>
</dbReference>
<dbReference type="SUPFAM" id="SSF57625">
    <property type="entry name" value="Invertebrate chitin-binding proteins"/>
    <property type="match status" value="2"/>
</dbReference>
<sequence>MSSVTPTLTKSCKWKICLTIVIGLLAVSSASPLDEELRNYLDYEVGEQAEQNQLEDDRSAEFLDEEKELRSYYDPYQQQKGFCAGKQDGNYINPENPHSFYQCHQNGATKLTPCPSGTVYDPPPRDRCEWPHLVQGCNGRYGNCYDKQPIIVLPTSSSYVKDRTCSNLPQCPSCKPATVPGYEPRANGVDPRGYFEVIRKFRQIRSAEREYESRYFKQPVKSSSFCFGKRDGNYVNPNNPHSFYQCHQNGATVFQLCPSGTIYDPLPRDRCEWPNEVQGCNGGYGRGCKYAPIVATEVYPSYPVHTVKPPFPQCNVGCKADATRSPAKEPYMQHAKYQVFQHGYSG</sequence>
<organism evidence="8 9">
    <name type="scientific">Daphnia sinensis</name>
    <dbReference type="NCBI Taxonomy" id="1820382"/>
    <lineage>
        <taxon>Eukaryota</taxon>
        <taxon>Metazoa</taxon>
        <taxon>Ecdysozoa</taxon>
        <taxon>Arthropoda</taxon>
        <taxon>Crustacea</taxon>
        <taxon>Branchiopoda</taxon>
        <taxon>Diplostraca</taxon>
        <taxon>Cladocera</taxon>
        <taxon>Anomopoda</taxon>
        <taxon>Daphniidae</taxon>
        <taxon>Daphnia</taxon>
        <taxon>Daphnia similis group</taxon>
    </lineage>
</organism>
<feature type="signal peptide" evidence="6">
    <location>
        <begin position="1"/>
        <end position="30"/>
    </location>
</feature>
<dbReference type="PANTHER" id="PTHR23301">
    <property type="entry name" value="CHITIN BINDING PERITROPHIN-A"/>
    <property type="match status" value="1"/>
</dbReference>
<keyword evidence="2 6" id="KW-0732">Signal</keyword>
<dbReference type="InterPro" id="IPR051940">
    <property type="entry name" value="Chitin_bind-dev_reg"/>
</dbReference>
<dbReference type="GO" id="GO:0008061">
    <property type="term" value="F:chitin binding"/>
    <property type="evidence" value="ECO:0007669"/>
    <property type="project" value="UniProtKB-KW"/>
</dbReference>
<protein>
    <recommendedName>
        <fullName evidence="7">Chitin-binding type-2 domain-containing protein</fullName>
    </recommendedName>
</protein>
<gene>
    <name evidence="8" type="ORF">GHT06_010892</name>
</gene>
<evidence type="ECO:0000256" key="4">
    <source>
        <dbReference type="ARBA" id="ARBA00023157"/>
    </source>
</evidence>
<dbReference type="InterPro" id="IPR036508">
    <property type="entry name" value="Chitin-bd_dom_sf"/>
</dbReference>
<dbReference type="Gene3D" id="2.170.140.10">
    <property type="entry name" value="Chitin binding domain"/>
    <property type="match status" value="1"/>
</dbReference>
<keyword evidence="1" id="KW-0147">Chitin-binding</keyword>
<comment type="caution">
    <text evidence="8">The sequence shown here is derived from an EMBL/GenBank/DDBJ whole genome shotgun (WGS) entry which is preliminary data.</text>
</comment>
<feature type="domain" description="Chitin-binding type-2" evidence="7">
    <location>
        <begin position="80"/>
        <end position="139"/>
    </location>
</feature>
<accession>A0AAD5Q0V0</accession>
<evidence type="ECO:0000313" key="9">
    <source>
        <dbReference type="Proteomes" id="UP000820818"/>
    </source>
</evidence>
<evidence type="ECO:0000313" key="8">
    <source>
        <dbReference type="EMBL" id="KAI9563429.1"/>
    </source>
</evidence>
<keyword evidence="5" id="KW-0325">Glycoprotein</keyword>
<dbReference type="InterPro" id="IPR002557">
    <property type="entry name" value="Chitin-bd_dom"/>
</dbReference>
<evidence type="ECO:0000256" key="5">
    <source>
        <dbReference type="ARBA" id="ARBA00023180"/>
    </source>
</evidence>
<evidence type="ECO:0000256" key="3">
    <source>
        <dbReference type="ARBA" id="ARBA00022737"/>
    </source>
</evidence>
<dbReference type="Proteomes" id="UP000820818">
    <property type="component" value="Linkage Group LG2"/>
</dbReference>
<dbReference type="PROSITE" id="PS50940">
    <property type="entry name" value="CHIT_BIND_II"/>
    <property type="match status" value="2"/>
</dbReference>
<keyword evidence="4" id="KW-1015">Disulfide bond</keyword>
<keyword evidence="9" id="KW-1185">Reference proteome</keyword>
<evidence type="ECO:0000256" key="6">
    <source>
        <dbReference type="SAM" id="SignalP"/>
    </source>
</evidence>
<feature type="domain" description="Chitin-binding type-2" evidence="7">
    <location>
        <begin position="223"/>
        <end position="282"/>
    </location>
</feature>
<dbReference type="Gene3D" id="3.20.20.80">
    <property type="entry name" value="Glycosidases"/>
    <property type="match status" value="1"/>
</dbReference>
<dbReference type="Pfam" id="PF01607">
    <property type="entry name" value="CBM_14"/>
    <property type="match status" value="2"/>
</dbReference>
<name>A0AAD5Q0V0_9CRUS</name>
<dbReference type="EMBL" id="WJBH02000002">
    <property type="protein sequence ID" value="KAI9563429.1"/>
    <property type="molecule type" value="Genomic_DNA"/>
</dbReference>
<evidence type="ECO:0000256" key="1">
    <source>
        <dbReference type="ARBA" id="ARBA00022669"/>
    </source>
</evidence>
<proteinExistence type="predicted"/>
<reference evidence="8 9" key="1">
    <citation type="submission" date="2022-05" db="EMBL/GenBank/DDBJ databases">
        <title>A multi-omics perspective on studying reproductive biology in Daphnia sinensis.</title>
        <authorList>
            <person name="Jia J."/>
        </authorList>
    </citation>
    <scope>NUCLEOTIDE SEQUENCE [LARGE SCALE GENOMIC DNA]</scope>
    <source>
        <strain evidence="8 9">WSL</strain>
    </source>
</reference>